<dbReference type="Proteomes" id="UP000616151">
    <property type="component" value="Unassembled WGS sequence"/>
</dbReference>
<dbReference type="EMBL" id="JAENHL010000007">
    <property type="protein sequence ID" value="MBK1867950.1"/>
    <property type="molecule type" value="Genomic_DNA"/>
</dbReference>
<sequence length="423" mass="45851">MLSDNPGFSKRPRVVIIGAGFGGLTAAITLRKAPVDVTLLDQHNYHLFQPLLYQVATAGLSPAQIASPIRRIVARQKNVTVLMDKVVDIDPLQHEVVTATRRLPFDYLIVATGARHAYFGNDQWEEFAPGLKQIDEATEIRRRILLAFEKAETATDEAERRRLLTFIVVGGGPTGVEMAGAIAELAHRTLRRDFRHIDPTESRIILIEAGPRVLSAFPESLSQSAAEQLAKLGVTVSTGAAVTGVDATGIDLKDGSRIGAGTIIWAAGVTASPAARWLKVDSDRAGRVVVDAMLHPAGLENIFVIGDTATVTDGNGVVAPGIAPAAKQMGHYAARAIITRIAQRPVGPFKYRNYGNLATIGRKSAVADFGSFRLSGFFAWVVWCFAHIWFLIGFRNRIIVFLDWVVAYFSFARGARLITGGED</sequence>
<reference evidence="1" key="1">
    <citation type="submission" date="2021-01" db="EMBL/GenBank/DDBJ databases">
        <authorList>
            <person name="Sun Q."/>
        </authorList>
    </citation>
    <scope>NUCLEOTIDE SEQUENCE</scope>
    <source>
        <strain evidence="1">YIM B02566</strain>
    </source>
</reference>
<organism evidence="1 2">
    <name type="scientific">Taklimakanibacter albus</name>
    <dbReference type="NCBI Taxonomy" id="2800327"/>
    <lineage>
        <taxon>Bacteria</taxon>
        <taxon>Pseudomonadati</taxon>
        <taxon>Pseudomonadota</taxon>
        <taxon>Alphaproteobacteria</taxon>
        <taxon>Hyphomicrobiales</taxon>
        <taxon>Aestuariivirgaceae</taxon>
        <taxon>Taklimakanibacter</taxon>
    </lineage>
</organism>
<comment type="caution">
    <text evidence="1">The sequence shown here is derived from an EMBL/GenBank/DDBJ whole genome shotgun (WGS) entry which is preliminary data.</text>
</comment>
<protein>
    <submittedName>
        <fullName evidence="1">NAD(P)/FAD-dependent oxidoreductase</fullName>
    </submittedName>
</protein>
<evidence type="ECO:0000313" key="2">
    <source>
        <dbReference type="Proteomes" id="UP000616151"/>
    </source>
</evidence>
<evidence type="ECO:0000313" key="1">
    <source>
        <dbReference type="EMBL" id="MBK1867950.1"/>
    </source>
</evidence>
<accession>A0ACC5R5L5</accession>
<keyword evidence="2" id="KW-1185">Reference proteome</keyword>
<gene>
    <name evidence="1" type="ORF">JHL16_16455</name>
</gene>
<name>A0ACC5R5L5_9HYPH</name>
<proteinExistence type="predicted"/>